<dbReference type="InterPro" id="IPR017853">
    <property type="entry name" value="GH"/>
</dbReference>
<dbReference type="OrthoDB" id="442731at2759"/>
<feature type="signal peptide" evidence="1">
    <location>
        <begin position="1"/>
        <end position="17"/>
    </location>
</feature>
<name>A0A8S3TW86_MYTED</name>
<dbReference type="PANTHER" id="PTHR12631:SF10">
    <property type="entry name" value="BETA-XYLOSIDASE-LIKE PROTEIN-RELATED"/>
    <property type="match status" value="1"/>
</dbReference>
<dbReference type="GO" id="GO:0004553">
    <property type="term" value="F:hydrolase activity, hydrolyzing O-glycosyl compounds"/>
    <property type="evidence" value="ECO:0007669"/>
    <property type="project" value="TreeGrafter"/>
</dbReference>
<dbReference type="PANTHER" id="PTHR12631">
    <property type="entry name" value="ALPHA-L-IDURONIDASE"/>
    <property type="match status" value="1"/>
</dbReference>
<proteinExistence type="predicted"/>
<dbReference type="InterPro" id="IPR051923">
    <property type="entry name" value="Glycosyl_Hydrolase_39"/>
</dbReference>
<evidence type="ECO:0000313" key="2">
    <source>
        <dbReference type="EMBL" id="CAG2238218.1"/>
    </source>
</evidence>
<protein>
    <submittedName>
        <fullName evidence="2">Uncharacterized protein</fullName>
    </submittedName>
</protein>
<evidence type="ECO:0000256" key="1">
    <source>
        <dbReference type="SAM" id="SignalP"/>
    </source>
</evidence>
<accession>A0A8S3TW86</accession>
<sequence length="770" mass="86128">MEKECLLLLVFILSVYSWDPDAGYVPSWTKMPGVSVKATSGANHAANIIDNDDNTHWTSGSCLPSGYVPRADENILLNACSNGHCSAECGPANDLVKLTDGNFYTLSNVNVNTNTTGQQKAKMMIHFLTPIDLHLLSVWGIYKTETELRVTYWNATTEVLKSLQHADNYKQITITKVLDNVKEILLESNSNFQLKEIASIGSKGCRERITVDLGTLREVGMVRTRHWAGSNSATVLTMLFSADNIAFTHTVSLIPNALHAVNTDLSPARTVRYIQLEYQLFQKNYEKVYCWEIDAWDHLTLWGKPVIANTQKNTIRNILGVNGIWGWQHSKYSSLLNSNEGPNLYNAVASHARNYHNLDWDVTSPSKDPQYCEMANNHGTQTKSWLNWDTEYSAWEKANIVINVSFQFTNKSFPQKVWQSPEIEAFNLGKHFARHFGAAHGNGLVDAVEIGNEPWDYEASFYNKILKGMSAGLKEIDPKIKILPGAFQAHDKHDTGNYIGTRVTQNLAVNISVVNFHTYSFRTNSNGVRIGTYPEHPDSSFNSIRNIVRWRDSNMPSKPIWVTEWGWDADGKGESCTFPECVSEAAQALYGIRGLLILARSNVQKVTWFFYANSQYCHTLFCRSGLTASTTHNFVKKNVFYAFEGILNLIGDKYFLGIYQENDNGYVYLFGSSHAHVTGSSMSRQQLLQHASHIVAWKPVDISEVSISTIRVQLGSAINHVSVHKFTGQFPAINKTNVSVNGTVLDIKMSANPVVVELRPSNVGTGQIVG</sequence>
<dbReference type="SUPFAM" id="SSF51445">
    <property type="entry name" value="(Trans)glycosidases"/>
    <property type="match status" value="1"/>
</dbReference>
<dbReference type="Proteomes" id="UP000683360">
    <property type="component" value="Unassembled WGS sequence"/>
</dbReference>
<organism evidence="2 3">
    <name type="scientific">Mytilus edulis</name>
    <name type="common">Blue mussel</name>
    <dbReference type="NCBI Taxonomy" id="6550"/>
    <lineage>
        <taxon>Eukaryota</taxon>
        <taxon>Metazoa</taxon>
        <taxon>Spiralia</taxon>
        <taxon>Lophotrochozoa</taxon>
        <taxon>Mollusca</taxon>
        <taxon>Bivalvia</taxon>
        <taxon>Autobranchia</taxon>
        <taxon>Pteriomorphia</taxon>
        <taxon>Mytilida</taxon>
        <taxon>Mytiloidea</taxon>
        <taxon>Mytilidae</taxon>
        <taxon>Mytilinae</taxon>
        <taxon>Mytilus</taxon>
    </lineage>
</organism>
<gene>
    <name evidence="2" type="ORF">MEDL_50615</name>
</gene>
<keyword evidence="3" id="KW-1185">Reference proteome</keyword>
<dbReference type="EMBL" id="CAJPWZ010002417">
    <property type="protein sequence ID" value="CAG2238218.1"/>
    <property type="molecule type" value="Genomic_DNA"/>
</dbReference>
<reference evidence="2" key="1">
    <citation type="submission" date="2021-03" db="EMBL/GenBank/DDBJ databases">
        <authorList>
            <person name="Bekaert M."/>
        </authorList>
    </citation>
    <scope>NUCLEOTIDE SEQUENCE</scope>
</reference>
<dbReference type="Gene3D" id="3.20.20.80">
    <property type="entry name" value="Glycosidases"/>
    <property type="match status" value="1"/>
</dbReference>
<keyword evidence="1" id="KW-0732">Signal</keyword>
<evidence type="ECO:0000313" key="3">
    <source>
        <dbReference type="Proteomes" id="UP000683360"/>
    </source>
</evidence>
<comment type="caution">
    <text evidence="2">The sequence shown here is derived from an EMBL/GenBank/DDBJ whole genome shotgun (WGS) entry which is preliminary data.</text>
</comment>
<dbReference type="AlphaFoldDB" id="A0A8S3TW86"/>
<feature type="chain" id="PRO_5035865585" evidence="1">
    <location>
        <begin position="18"/>
        <end position="770"/>
    </location>
</feature>